<accession>A0ABU8S5W8</accession>
<dbReference type="Proteomes" id="UP001379235">
    <property type="component" value="Unassembled WGS sequence"/>
</dbReference>
<evidence type="ECO:0000313" key="2">
    <source>
        <dbReference type="Proteomes" id="UP001379235"/>
    </source>
</evidence>
<dbReference type="RefSeq" id="WP_339965386.1">
    <property type="nucleotide sequence ID" value="NZ_JBBHJY010000002.1"/>
</dbReference>
<name>A0ABU8S5W8_9SPHN</name>
<dbReference type="InterPro" id="IPR039498">
    <property type="entry name" value="NTP_transf_5"/>
</dbReference>
<organism evidence="1 2">
    <name type="scientific">Novosphingobium aquae</name>
    <dbReference type="NCBI Taxonomy" id="3133435"/>
    <lineage>
        <taxon>Bacteria</taxon>
        <taxon>Pseudomonadati</taxon>
        <taxon>Pseudomonadota</taxon>
        <taxon>Alphaproteobacteria</taxon>
        <taxon>Sphingomonadales</taxon>
        <taxon>Sphingomonadaceae</taxon>
        <taxon>Novosphingobium</taxon>
    </lineage>
</organism>
<gene>
    <name evidence="1" type="ORF">WG900_05445</name>
</gene>
<comment type="caution">
    <text evidence="1">The sequence shown here is derived from an EMBL/GenBank/DDBJ whole genome shotgun (WGS) entry which is preliminary data.</text>
</comment>
<dbReference type="EMBL" id="JBBHJY010000002">
    <property type="protein sequence ID" value="MEJ6009358.1"/>
    <property type="molecule type" value="Genomic_DNA"/>
</dbReference>
<keyword evidence="2" id="KW-1185">Reference proteome</keyword>
<sequence length="329" mass="35767">MTPEDITRVTPALSSSGGTALGWWRVKDTPLAAHAQILRGSAQLLALDEVARDAALSDLCALLNSAGVTPLLFKGWAAARSYPQGWLRPYGDFDLLVGEGEFAAARAALVAAATRYRGNDFGLPMGPHGHCGVDLHARLERCYATKNAALFARARAMAVCGGHLMIPSPEDHLRLCAIHLFRHGGWRPLWLCDIAAMTENAGADFDWELCLGRQRATAQWTAAAVMLAHRLLGARIDHLPAVVRGQQVPGWIEATVLRYWRNPHGEYVLPPRSGSVLAPVATIRRHWPDPVAATIRSGGAPSHGPRLLWQVARCAFTLASGVRQRFRPI</sequence>
<protein>
    <submittedName>
        <fullName evidence="1">Nucleotidyltransferase family protein</fullName>
    </submittedName>
</protein>
<dbReference type="Pfam" id="PF14907">
    <property type="entry name" value="NTP_transf_5"/>
    <property type="match status" value="1"/>
</dbReference>
<evidence type="ECO:0000313" key="1">
    <source>
        <dbReference type="EMBL" id="MEJ6009358.1"/>
    </source>
</evidence>
<proteinExistence type="predicted"/>
<reference evidence="1 2" key="1">
    <citation type="submission" date="2024-03" db="EMBL/GenBank/DDBJ databases">
        <authorList>
            <person name="Jo J.-H."/>
        </authorList>
    </citation>
    <scope>NUCLEOTIDE SEQUENCE [LARGE SCALE GENOMIC DNA]</scope>
    <source>
        <strain evidence="1 2">AS3R-12</strain>
    </source>
</reference>